<evidence type="ECO:0000313" key="3">
    <source>
        <dbReference type="EMBL" id="OQP46299.1"/>
    </source>
</evidence>
<dbReference type="PANTHER" id="PTHR11487:SF0">
    <property type="entry name" value="S-ACYL FATTY ACID SYNTHASE THIOESTERASE, MEDIUM CHAIN"/>
    <property type="match status" value="1"/>
</dbReference>
<comment type="caution">
    <text evidence="3">The sequence shown here is derived from an EMBL/GenBank/DDBJ whole genome shotgun (WGS) entry which is preliminary data.</text>
</comment>
<dbReference type="InterPro" id="IPR029058">
    <property type="entry name" value="AB_hydrolase_fold"/>
</dbReference>
<feature type="domain" description="Thioesterase" evidence="2">
    <location>
        <begin position="8"/>
        <end position="230"/>
    </location>
</feature>
<dbReference type="Gene3D" id="3.40.50.1820">
    <property type="entry name" value="alpha/beta hydrolase"/>
    <property type="match status" value="1"/>
</dbReference>
<dbReference type="PANTHER" id="PTHR11487">
    <property type="entry name" value="THIOESTERASE"/>
    <property type="match status" value="1"/>
</dbReference>
<dbReference type="STRING" id="550983.A4R26_32065"/>
<reference evidence="4" key="1">
    <citation type="submission" date="2016-04" db="EMBL/GenBank/DDBJ databases">
        <authorList>
            <person name="Chen L."/>
            <person name="Zhuang W."/>
            <person name="Wang G."/>
        </authorList>
    </citation>
    <scope>NUCLEOTIDE SEQUENCE [LARGE SCALE GENOMIC DNA]</scope>
    <source>
        <strain evidence="4">208</strain>
    </source>
</reference>
<dbReference type="GO" id="GO:0008610">
    <property type="term" value="P:lipid biosynthetic process"/>
    <property type="evidence" value="ECO:0007669"/>
    <property type="project" value="TreeGrafter"/>
</dbReference>
<dbReference type="SUPFAM" id="SSF53474">
    <property type="entry name" value="alpha/beta-Hydrolases"/>
    <property type="match status" value="1"/>
</dbReference>
<dbReference type="Pfam" id="PF00975">
    <property type="entry name" value="Thioesterase"/>
    <property type="match status" value="1"/>
</dbReference>
<organism evidence="3 4">
    <name type="scientific">Niastella populi</name>
    <dbReference type="NCBI Taxonomy" id="550983"/>
    <lineage>
        <taxon>Bacteria</taxon>
        <taxon>Pseudomonadati</taxon>
        <taxon>Bacteroidota</taxon>
        <taxon>Chitinophagia</taxon>
        <taxon>Chitinophagales</taxon>
        <taxon>Chitinophagaceae</taxon>
        <taxon>Niastella</taxon>
    </lineage>
</organism>
<gene>
    <name evidence="3" type="ORF">A4R26_32065</name>
</gene>
<keyword evidence="4" id="KW-1185">Reference proteome</keyword>
<dbReference type="InterPro" id="IPR012223">
    <property type="entry name" value="TEII"/>
</dbReference>
<dbReference type="AlphaFoldDB" id="A0A1V9EJJ3"/>
<dbReference type="InterPro" id="IPR001031">
    <property type="entry name" value="Thioesterase"/>
</dbReference>
<dbReference type="Proteomes" id="UP000192276">
    <property type="component" value="Unassembled WGS sequence"/>
</dbReference>
<name>A0A1V9EJJ3_9BACT</name>
<accession>A0A1V9EJJ3</accession>
<dbReference type="OrthoDB" id="2213423at2"/>
<comment type="similarity">
    <text evidence="1">Belongs to the thioesterase family.</text>
</comment>
<evidence type="ECO:0000259" key="2">
    <source>
        <dbReference type="Pfam" id="PF00975"/>
    </source>
</evidence>
<evidence type="ECO:0000313" key="4">
    <source>
        <dbReference type="Proteomes" id="UP000192276"/>
    </source>
</evidence>
<proteinExistence type="inferred from homology"/>
<dbReference type="RefSeq" id="WP_081171090.1">
    <property type="nucleotide sequence ID" value="NZ_LWBP01000247.1"/>
</dbReference>
<dbReference type="EMBL" id="LWBP01000247">
    <property type="protein sequence ID" value="OQP46299.1"/>
    <property type="molecule type" value="Genomic_DNA"/>
</dbReference>
<protein>
    <submittedName>
        <fullName evidence="3">Thioesterase</fullName>
    </submittedName>
</protein>
<sequence>MIFGKNMQVFLLHFSGGSVNSFNFLKPFLPKYFEFHPLELPGRGKRIKEKLLSVESEAIDDLINQINSLRNNKPYIIFGHSLGAQLGLRVTKKLEELGDSPKKLIVAGNAGPGTGNIDKCRSTISDEELKEELLSLGGVPKEVLENDELFGFFSPIMRSDFKILEKGEPLEAGFKLNTPIVAVMGDKEETVEDIENWRNFTTGTFKSYILEGNHFFIHDHPAELVRIITNSYD</sequence>
<evidence type="ECO:0000256" key="1">
    <source>
        <dbReference type="ARBA" id="ARBA00007169"/>
    </source>
</evidence>